<dbReference type="Pfam" id="PF01070">
    <property type="entry name" value="FMN_dh"/>
    <property type="match status" value="1"/>
</dbReference>
<organism evidence="18 19">
    <name type="scientific">Geranomyces variabilis</name>
    <dbReference type="NCBI Taxonomy" id="109894"/>
    <lineage>
        <taxon>Eukaryota</taxon>
        <taxon>Fungi</taxon>
        <taxon>Fungi incertae sedis</taxon>
        <taxon>Chytridiomycota</taxon>
        <taxon>Chytridiomycota incertae sedis</taxon>
        <taxon>Chytridiomycetes</taxon>
        <taxon>Spizellomycetales</taxon>
        <taxon>Powellomycetaceae</taxon>
        <taxon>Geranomyces</taxon>
    </lineage>
</organism>
<evidence type="ECO:0000256" key="11">
    <source>
        <dbReference type="ARBA" id="ARBA00052399"/>
    </source>
</evidence>
<keyword evidence="5" id="KW-0285">Flavoprotein</keyword>
<evidence type="ECO:0000256" key="15">
    <source>
        <dbReference type="ARBA" id="ARBA00068515"/>
    </source>
</evidence>
<keyword evidence="19" id="KW-1185">Reference proteome</keyword>
<evidence type="ECO:0000259" key="17">
    <source>
        <dbReference type="PROSITE" id="PS51349"/>
    </source>
</evidence>
<comment type="caution">
    <text evidence="18">The sequence shown here is derived from an EMBL/GenBank/DDBJ whole genome shotgun (WGS) entry which is preliminary data.</text>
</comment>
<dbReference type="GO" id="GO:0020037">
    <property type="term" value="F:heme binding"/>
    <property type="evidence" value="ECO:0007669"/>
    <property type="project" value="InterPro"/>
</dbReference>
<dbReference type="PROSITE" id="PS50255">
    <property type="entry name" value="CYTOCHROME_B5_2"/>
    <property type="match status" value="1"/>
</dbReference>
<reference evidence="18" key="1">
    <citation type="submission" date="2020-05" db="EMBL/GenBank/DDBJ databases">
        <title>Phylogenomic resolution of chytrid fungi.</title>
        <authorList>
            <person name="Stajich J.E."/>
            <person name="Amses K."/>
            <person name="Simmons R."/>
            <person name="Seto K."/>
            <person name="Myers J."/>
            <person name="Bonds A."/>
            <person name="Quandt C.A."/>
            <person name="Barry K."/>
            <person name="Liu P."/>
            <person name="Grigoriev I."/>
            <person name="Longcore J.E."/>
            <person name="James T.Y."/>
        </authorList>
    </citation>
    <scope>NUCLEOTIDE SEQUENCE</scope>
    <source>
        <strain evidence="18">JEL0379</strain>
    </source>
</reference>
<evidence type="ECO:0000256" key="2">
    <source>
        <dbReference type="ARBA" id="ARBA00004569"/>
    </source>
</evidence>
<dbReference type="GO" id="GO:0004460">
    <property type="term" value="F:L-lactate dehydrogenase (cytochrome) activity"/>
    <property type="evidence" value="ECO:0007669"/>
    <property type="project" value="UniProtKB-EC"/>
</dbReference>
<sequence length="504" mass="55222">MTKDTGERFVSYQELQRHNTKDSCWLLIHGKVYDLTSFLSEHPGGQRIILNQAGGEATAAFDQVHSEDVIERTLPPDVCVGVIDKKTMKGVAAPTVATPDELFEQAEKILPLSQIINLYDFELLARKSLARPAWNYYSSGSDDELGLRENLDVYSRVWLIPRILVDVSQIEFRTTILGFPSAAPFYMTATALGRLGHPEGEISLTRAAGAEGIIHMLPTLSSCSLDEMTGARVEGQTQFFQLYVNRDRDVTRRIIKQAEQRGCKALFITVDAPALGHREKDMRTKFVDEPPTEMKGKAVKRDQGAARAIGSFIDPGLSWKDLAWFRSVTSLPLVLKGVQCAADAVLAARHGVAGIVLSNHGGRQLETARSGLEILPDVVAALDAYYATEKQPSGPRLEVFVDGGVRRATDIVKALALGAKAIGIGRPFLYANHGYGQRGVEKAIQILKDELQSVMMLLGAPDIKAIVRDMVDASSLKMHVGPPVINSLAQRAYEPLPLPELSKL</sequence>
<evidence type="ECO:0000256" key="14">
    <source>
        <dbReference type="ARBA" id="ARBA00066458"/>
    </source>
</evidence>
<keyword evidence="8" id="KW-0560">Oxidoreductase</keyword>
<dbReference type="InterPro" id="IPR036400">
    <property type="entry name" value="Cyt_B5-like_heme/steroid_sf"/>
</dbReference>
<gene>
    <name evidence="18" type="ORF">HDU87_001038</name>
</gene>
<dbReference type="InterPro" id="IPR001199">
    <property type="entry name" value="Cyt_B5-like_heme/steroid-bd"/>
</dbReference>
<name>A0AAD5TMU5_9FUNG</name>
<evidence type="ECO:0000256" key="5">
    <source>
        <dbReference type="ARBA" id="ARBA00022630"/>
    </source>
</evidence>
<dbReference type="InterPro" id="IPR037396">
    <property type="entry name" value="FMN_HAD"/>
</dbReference>
<keyword evidence="7" id="KW-0479">Metal-binding</keyword>
<comment type="subunit">
    <text evidence="3">Homotetramer.</text>
</comment>
<dbReference type="CDD" id="cd02922">
    <property type="entry name" value="FCB2_FMN"/>
    <property type="match status" value="1"/>
</dbReference>
<dbReference type="SMART" id="SM01117">
    <property type="entry name" value="Cyt-b5"/>
    <property type="match status" value="1"/>
</dbReference>
<evidence type="ECO:0000256" key="13">
    <source>
        <dbReference type="ARBA" id="ARBA00061589"/>
    </source>
</evidence>
<evidence type="ECO:0000256" key="1">
    <source>
        <dbReference type="ARBA" id="ARBA00001917"/>
    </source>
</evidence>
<keyword evidence="6" id="KW-0288">FMN</keyword>
<dbReference type="GO" id="GO:0046872">
    <property type="term" value="F:metal ion binding"/>
    <property type="evidence" value="ECO:0007669"/>
    <property type="project" value="UniProtKB-KW"/>
</dbReference>
<evidence type="ECO:0000256" key="9">
    <source>
        <dbReference type="ARBA" id="ARBA00023004"/>
    </source>
</evidence>
<evidence type="ECO:0000256" key="12">
    <source>
        <dbReference type="ARBA" id="ARBA00061137"/>
    </source>
</evidence>
<evidence type="ECO:0000256" key="3">
    <source>
        <dbReference type="ARBA" id="ARBA00011881"/>
    </source>
</evidence>
<dbReference type="AlphaFoldDB" id="A0AAD5TMU5"/>
<accession>A0AAD5TMU5</accession>
<keyword evidence="10" id="KW-0496">Mitochondrion</keyword>
<evidence type="ECO:0000256" key="4">
    <source>
        <dbReference type="ARBA" id="ARBA00022617"/>
    </source>
</evidence>
<comment type="cofactor">
    <cofactor evidence="1">
        <name>FMN</name>
        <dbReference type="ChEBI" id="CHEBI:58210"/>
    </cofactor>
</comment>
<evidence type="ECO:0000313" key="18">
    <source>
        <dbReference type="EMBL" id="KAJ3181431.1"/>
    </source>
</evidence>
<proteinExistence type="inferred from homology"/>
<dbReference type="EC" id="1.1.2.3" evidence="14"/>
<evidence type="ECO:0000259" key="16">
    <source>
        <dbReference type="PROSITE" id="PS50255"/>
    </source>
</evidence>
<comment type="similarity">
    <text evidence="12">In the C-terminal section; belongs to the FMN-dependent alpha-hydroxy acid dehydrogenase family.</text>
</comment>
<comment type="catalytic activity">
    <reaction evidence="11">
        <text>(S)-lactate + 2 Fe(III)-[cytochrome c] = 2 Fe(II)-[cytochrome c] + pyruvate + 2 H(+)</text>
        <dbReference type="Rhea" id="RHEA:19909"/>
        <dbReference type="Rhea" id="RHEA-COMP:10350"/>
        <dbReference type="Rhea" id="RHEA-COMP:14399"/>
        <dbReference type="ChEBI" id="CHEBI:15361"/>
        <dbReference type="ChEBI" id="CHEBI:15378"/>
        <dbReference type="ChEBI" id="CHEBI:16651"/>
        <dbReference type="ChEBI" id="CHEBI:29033"/>
        <dbReference type="ChEBI" id="CHEBI:29034"/>
        <dbReference type="EC" id="1.1.2.3"/>
    </reaction>
    <physiologicalReaction direction="left-to-right" evidence="11">
        <dbReference type="Rhea" id="RHEA:19910"/>
    </physiologicalReaction>
</comment>
<evidence type="ECO:0000256" key="8">
    <source>
        <dbReference type="ARBA" id="ARBA00023002"/>
    </source>
</evidence>
<dbReference type="PROSITE" id="PS51349">
    <property type="entry name" value="FMN_HYDROXY_ACID_DH_2"/>
    <property type="match status" value="1"/>
</dbReference>
<evidence type="ECO:0000313" key="19">
    <source>
        <dbReference type="Proteomes" id="UP001212152"/>
    </source>
</evidence>
<feature type="domain" description="FMN hydroxy acid dehydrogenase" evidence="17">
    <location>
        <begin position="110"/>
        <end position="476"/>
    </location>
</feature>
<dbReference type="EMBL" id="JADGJQ010000012">
    <property type="protein sequence ID" value="KAJ3181431.1"/>
    <property type="molecule type" value="Genomic_DNA"/>
</dbReference>
<keyword evidence="9" id="KW-0408">Iron</keyword>
<keyword evidence="4" id="KW-0349">Heme</keyword>
<feature type="domain" description="Cytochrome b5 heme-binding" evidence="16">
    <location>
        <begin position="7"/>
        <end position="84"/>
    </location>
</feature>
<dbReference type="Gene3D" id="3.10.120.10">
    <property type="entry name" value="Cytochrome b5-like heme/steroid binding domain"/>
    <property type="match status" value="1"/>
</dbReference>
<dbReference type="PROSITE" id="PS00557">
    <property type="entry name" value="FMN_HYDROXY_ACID_DH_1"/>
    <property type="match status" value="1"/>
</dbReference>
<evidence type="ECO:0000256" key="10">
    <source>
        <dbReference type="ARBA" id="ARBA00023128"/>
    </source>
</evidence>
<dbReference type="InterPro" id="IPR008259">
    <property type="entry name" value="FMN_hydac_DH_AS"/>
</dbReference>
<dbReference type="PANTHER" id="PTHR10578:SF148">
    <property type="entry name" value="L-LACTATE DEHYDROGENASE (CYTOCHROME)"/>
    <property type="match status" value="1"/>
</dbReference>
<dbReference type="InterPro" id="IPR000262">
    <property type="entry name" value="FMN-dep_DH"/>
</dbReference>
<dbReference type="Pfam" id="PF00173">
    <property type="entry name" value="Cyt-b5"/>
    <property type="match status" value="1"/>
</dbReference>
<protein>
    <recommendedName>
        <fullName evidence="15">L-lactate dehydrogenase (cytochrome)</fullName>
        <ecNumber evidence="14">1.1.2.3</ecNumber>
    </recommendedName>
</protein>
<dbReference type="Gene3D" id="3.20.20.70">
    <property type="entry name" value="Aldolase class I"/>
    <property type="match status" value="1"/>
</dbReference>
<dbReference type="InterPro" id="IPR013785">
    <property type="entry name" value="Aldolase_TIM"/>
</dbReference>
<dbReference type="InterPro" id="IPR018506">
    <property type="entry name" value="Cyt_B5_heme-BS"/>
</dbReference>
<evidence type="ECO:0000256" key="6">
    <source>
        <dbReference type="ARBA" id="ARBA00022643"/>
    </source>
</evidence>
<dbReference type="PROSITE" id="PS00191">
    <property type="entry name" value="CYTOCHROME_B5_1"/>
    <property type="match status" value="1"/>
</dbReference>
<evidence type="ECO:0000256" key="7">
    <source>
        <dbReference type="ARBA" id="ARBA00022723"/>
    </source>
</evidence>
<dbReference type="SUPFAM" id="SSF51395">
    <property type="entry name" value="FMN-linked oxidoreductases"/>
    <property type="match status" value="1"/>
</dbReference>
<comment type="similarity">
    <text evidence="13">In the N-terminal section; belongs to the cytochrome b5 family.</text>
</comment>
<dbReference type="PANTHER" id="PTHR10578">
    <property type="entry name" value="S -2-HYDROXY-ACID OXIDASE-RELATED"/>
    <property type="match status" value="1"/>
</dbReference>
<dbReference type="InterPro" id="IPR037458">
    <property type="entry name" value="L-MDH/L-LDH_FMN-bd"/>
</dbReference>
<comment type="subcellular location">
    <subcellularLocation>
        <location evidence="2">Mitochondrion intermembrane space</location>
    </subcellularLocation>
</comment>
<dbReference type="FunFam" id="3.20.20.70:FF:000062">
    <property type="entry name" value="Cytochrome b2, mitochondrial, putative"/>
    <property type="match status" value="1"/>
</dbReference>
<dbReference type="Proteomes" id="UP001212152">
    <property type="component" value="Unassembled WGS sequence"/>
</dbReference>
<dbReference type="GO" id="GO:0005758">
    <property type="term" value="C:mitochondrial intermembrane space"/>
    <property type="evidence" value="ECO:0007669"/>
    <property type="project" value="UniProtKB-SubCell"/>
</dbReference>
<dbReference type="SUPFAM" id="SSF55856">
    <property type="entry name" value="Cytochrome b5-like heme/steroid binding domain"/>
    <property type="match status" value="1"/>
</dbReference>